<dbReference type="EMBL" id="CP039907">
    <property type="protein sequence ID" value="QCM00040.1"/>
    <property type="molecule type" value="Genomic_DNA"/>
</dbReference>
<protein>
    <recommendedName>
        <fullName evidence="1">TniQ domain-containing protein</fullName>
    </recommendedName>
</protein>
<dbReference type="Pfam" id="PF06527">
    <property type="entry name" value="TniQ"/>
    <property type="match status" value="1"/>
</dbReference>
<dbReference type="InterPro" id="IPR009492">
    <property type="entry name" value="TniQ"/>
</dbReference>
<dbReference type="Proteomes" id="UP000298646">
    <property type="component" value="Chromosome circular"/>
</dbReference>
<organism evidence="2 3">
    <name type="scientific">Agrobacterium tumefaciens</name>
    <dbReference type="NCBI Taxonomy" id="358"/>
    <lineage>
        <taxon>Bacteria</taxon>
        <taxon>Pseudomonadati</taxon>
        <taxon>Pseudomonadota</taxon>
        <taxon>Alphaproteobacteria</taxon>
        <taxon>Hyphomicrobiales</taxon>
        <taxon>Rhizobiaceae</taxon>
        <taxon>Rhizobium/Agrobacterium group</taxon>
        <taxon>Agrobacterium</taxon>
        <taxon>Agrobacterium tumefaciens complex</taxon>
    </lineage>
</organism>
<evidence type="ECO:0000313" key="3">
    <source>
        <dbReference type="Proteomes" id="UP000298646"/>
    </source>
</evidence>
<dbReference type="AlphaFoldDB" id="A0AAE6BK86"/>
<accession>A0AAE6BK86</accession>
<dbReference type="RefSeq" id="WP_137084602.1">
    <property type="nucleotide sequence ID" value="NZ_CP039907.1"/>
</dbReference>
<gene>
    <name evidence="2" type="ORF">CFBP6624_07760</name>
</gene>
<sequence>MVLPVTLLHHDDEAAIDLVARLATANGYPSLRDFLAHTDTTANAIVHGETDALSLVNEWAAVPVATLGKLAVKASGPGGTWKMGCATLSKDMRPGRMHRFCAQCVLDDREREAGRLVSRAHRRAWWTIRGIEGCPVHGCRLTEVAVDAAEDVHDFPQFVNANVGLIEDAAAGSVPSRQPRLDSYLRDQVFLDRGDGFLNRLDAHVAVELSRYLGDFQVLHDIKVWMHDETDLREWGLNLAVAGESEIRRVIGKVIDDKRPKTQYIELVLGPMVRWLRRNLVKEAYGPVIDLMQDILERNMPFGEGQTIFKPVRTRHFHSVSSAHAEYGLPHDRIRALMKANDPDFRDGLSDASTYFDAAALRPILEAARDTLNSREAGDVLGVSEEMVHGLLSVGVLTQVEKRADGERAFVRIEIRALDALVQSLENKSTVVAFTDGLVSLASAAPAFRQPFNRLVEMVLDGGVEAFIVSGDGPVFERVHIASPTPASAEARKEQKKGTPLAGGDDELMRLKEAELALGTTTITVADLIKRGYLRQQTVRRKTGHVVKFIERQSLAEFHAAHASLTEIAKSRQGYRAAIKLELENAGIAPIFEPEGFVARFYTRSDLIQAGIRL</sequence>
<name>A0AAE6BK86_AGRTU</name>
<reference evidence="2 3" key="1">
    <citation type="submission" date="2019-04" db="EMBL/GenBank/DDBJ databases">
        <title>Complete genome sequence of Agrobacterium tumefaciens CFBP6624.</title>
        <authorList>
            <person name="Haryono M."/>
            <person name="Lin Y.-C."/>
            <person name="Lai E.-M."/>
            <person name="Kuo C.-H."/>
        </authorList>
    </citation>
    <scope>NUCLEOTIDE SEQUENCE [LARGE SCALE GENOMIC DNA]</scope>
    <source>
        <strain evidence="2 3">CFBP6624</strain>
    </source>
</reference>
<evidence type="ECO:0000313" key="2">
    <source>
        <dbReference type="EMBL" id="QCM00040.1"/>
    </source>
</evidence>
<feature type="domain" description="TniQ" evidence="1">
    <location>
        <begin position="10"/>
        <end position="141"/>
    </location>
</feature>
<proteinExistence type="predicted"/>
<evidence type="ECO:0000259" key="1">
    <source>
        <dbReference type="Pfam" id="PF06527"/>
    </source>
</evidence>